<reference evidence="2 3" key="1">
    <citation type="journal article" date="2013" name="Genome Announc.">
        <title>Draft Genome Sequence of the Methanotrophic Gammaproteobacterium Methyloglobulus morosus DSM 22980 Strain KoM1.</title>
        <authorList>
            <person name="Poehlein A."/>
            <person name="Deutzmann J.S."/>
            <person name="Daniel R."/>
            <person name="Simeonova D.D."/>
        </authorList>
    </citation>
    <scope>NUCLEOTIDE SEQUENCE [LARGE SCALE GENOMIC DNA]</scope>
    <source>
        <strain evidence="2 3">KoM1</strain>
    </source>
</reference>
<dbReference type="STRING" id="1116472.MGMO_37c00410"/>
<evidence type="ECO:0000313" key="3">
    <source>
        <dbReference type="Proteomes" id="UP000017842"/>
    </source>
</evidence>
<feature type="coiled-coil region" evidence="1">
    <location>
        <begin position="1"/>
        <end position="28"/>
    </location>
</feature>
<keyword evidence="3" id="KW-1185">Reference proteome</keyword>
<dbReference type="EMBL" id="AYLO01000036">
    <property type="protein sequence ID" value="ESS73080.1"/>
    <property type="molecule type" value="Genomic_DNA"/>
</dbReference>
<keyword evidence="1" id="KW-0175">Coiled coil</keyword>
<dbReference type="Proteomes" id="UP000017842">
    <property type="component" value="Unassembled WGS sequence"/>
</dbReference>
<evidence type="ECO:0000256" key="1">
    <source>
        <dbReference type="SAM" id="Coils"/>
    </source>
</evidence>
<dbReference type="OrthoDB" id="7067342at2"/>
<gene>
    <name evidence="2" type="ORF">MGMO_37c00410</name>
</gene>
<comment type="caution">
    <text evidence="2">The sequence shown here is derived from an EMBL/GenBank/DDBJ whole genome shotgun (WGS) entry which is preliminary data.</text>
</comment>
<name>V5BIG7_9GAMM</name>
<sequence>MKTTDEEIQTVTNQLKEWNIQIAVLTAKQQAAVAAAQKFAQEIYELRTKHSAASQQLRELELHESGMYMWENIGDGG</sequence>
<accession>V5BIG7</accession>
<organism evidence="2 3">
    <name type="scientific">Methyloglobulus morosus KoM1</name>
    <dbReference type="NCBI Taxonomy" id="1116472"/>
    <lineage>
        <taxon>Bacteria</taxon>
        <taxon>Pseudomonadati</taxon>
        <taxon>Pseudomonadota</taxon>
        <taxon>Gammaproteobacteria</taxon>
        <taxon>Methylococcales</taxon>
        <taxon>Methylococcaceae</taxon>
        <taxon>Methyloglobulus</taxon>
    </lineage>
</organism>
<protein>
    <submittedName>
        <fullName evidence="2">Uncharacterized protein</fullName>
    </submittedName>
</protein>
<dbReference type="AlphaFoldDB" id="V5BIG7"/>
<dbReference type="RefSeq" id="WP_023493952.1">
    <property type="nucleotide sequence ID" value="NZ_AYLO01000036.1"/>
</dbReference>
<evidence type="ECO:0000313" key="2">
    <source>
        <dbReference type="EMBL" id="ESS73080.1"/>
    </source>
</evidence>
<proteinExistence type="predicted"/>